<reference evidence="3" key="1">
    <citation type="journal article" date="2019" name="PLoS Negl. Trop. Dis.">
        <title>Revisiting the worldwide diversity of Leptospira species in the environment.</title>
        <authorList>
            <person name="Vincent A.T."/>
            <person name="Schiettekatte O."/>
            <person name="Bourhy P."/>
            <person name="Veyrier F.J."/>
            <person name="Picardeau M."/>
        </authorList>
    </citation>
    <scope>NUCLEOTIDE SEQUENCE [LARGE SCALE GENOMIC DNA]</scope>
    <source>
        <strain evidence="3">201800299</strain>
    </source>
</reference>
<protein>
    <recommendedName>
        <fullName evidence="5">DUF3575 domain-containing protein</fullName>
    </recommendedName>
</protein>
<organism evidence="3 4">
    <name type="scientific">Leptospira gomenensis</name>
    <dbReference type="NCBI Taxonomy" id="2484974"/>
    <lineage>
        <taxon>Bacteria</taxon>
        <taxon>Pseudomonadati</taxon>
        <taxon>Spirochaetota</taxon>
        <taxon>Spirochaetia</taxon>
        <taxon>Leptospirales</taxon>
        <taxon>Leptospiraceae</taxon>
        <taxon>Leptospira</taxon>
    </lineage>
</organism>
<feature type="chain" id="PRO_5043206859" description="DUF3575 domain-containing protein" evidence="2">
    <location>
        <begin position="22"/>
        <end position="246"/>
    </location>
</feature>
<accession>A0A5F1YZX5</accession>
<comment type="caution">
    <text evidence="3">The sequence shown here is derived from an EMBL/GenBank/DDBJ whole genome shotgun (WGS) entry which is preliminary data.</text>
</comment>
<dbReference type="Proteomes" id="UP000298277">
    <property type="component" value="Unassembled WGS sequence"/>
</dbReference>
<keyword evidence="4" id="KW-1185">Reference proteome</keyword>
<name>A0A5F1YZX5_9LEPT</name>
<evidence type="ECO:0008006" key="5">
    <source>
        <dbReference type="Google" id="ProtNLM"/>
    </source>
</evidence>
<evidence type="ECO:0000313" key="3">
    <source>
        <dbReference type="EMBL" id="TGK35512.1"/>
    </source>
</evidence>
<dbReference type="EMBL" id="RQFA01000028">
    <property type="protein sequence ID" value="TGK35512.1"/>
    <property type="molecule type" value="Genomic_DNA"/>
</dbReference>
<sequence>MNFLKYQLILIFLFMNVSVWSQPVSGEKESAKDSAPEWTPDSDRQTKFGKENAEENSLKGKPLPKSTNFLVYGASVGSPGSINLNVGAYYKNLVFRASGGYWGKSWFGGQVDFGYSFWKTPVIAHSVSLVAGYFEVNPRNPEVGRGGQTRYEYDGPPGYRNQNPTYEDLIIRSYIAEVSPLAATYLEYEYRQDRKVNLHQSYVGLTYDLLLGNFFLQLGGGIGQGDYRNPQLLIQVGYLFDTRSSE</sequence>
<proteinExistence type="predicted"/>
<evidence type="ECO:0000256" key="1">
    <source>
        <dbReference type="SAM" id="MobiDB-lite"/>
    </source>
</evidence>
<dbReference type="OrthoDB" id="344424at2"/>
<feature type="region of interest" description="Disordered" evidence="1">
    <location>
        <begin position="28"/>
        <end position="61"/>
    </location>
</feature>
<feature type="compositionally biased region" description="Basic and acidic residues" evidence="1">
    <location>
        <begin position="28"/>
        <end position="58"/>
    </location>
</feature>
<gene>
    <name evidence="3" type="ORF">EHQ17_06155</name>
</gene>
<dbReference type="AlphaFoldDB" id="A0A5F1YZX5"/>
<keyword evidence="2" id="KW-0732">Signal</keyword>
<evidence type="ECO:0000256" key="2">
    <source>
        <dbReference type="SAM" id="SignalP"/>
    </source>
</evidence>
<feature type="signal peptide" evidence="2">
    <location>
        <begin position="1"/>
        <end position="21"/>
    </location>
</feature>
<evidence type="ECO:0000313" key="4">
    <source>
        <dbReference type="Proteomes" id="UP000298277"/>
    </source>
</evidence>